<sequence length="189" mass="20291">MASVLPSLLVVGYFVCIAVLNITTPAILSLRPFNQTRNAVIATTLGKPNISVNSLASSNPTSFWLDSTPVVPYLAHSDQASKIGLENGTLYDVVSRNGGKGSVSLNATTFNVSCGYVDGASATDSGASGNWSIGTSYQGAATIYTCSRFWPSTAPNTFKWLPLYPYTLRDPWQHAVFYTSANITDSKWF</sequence>
<protein>
    <submittedName>
        <fullName evidence="2">Uncharacterized protein</fullName>
    </submittedName>
</protein>
<feature type="transmembrane region" description="Helical" evidence="1">
    <location>
        <begin position="6"/>
        <end position="28"/>
    </location>
</feature>
<keyword evidence="1" id="KW-0472">Membrane</keyword>
<accession>A0AA39Q7F1</accession>
<gene>
    <name evidence="2" type="ORF">EDD18DRAFT_1351427</name>
</gene>
<dbReference type="EMBL" id="JAUEPU010000012">
    <property type="protein sequence ID" value="KAK0497658.1"/>
    <property type="molecule type" value="Genomic_DNA"/>
</dbReference>
<reference evidence="2" key="1">
    <citation type="submission" date="2023-06" db="EMBL/GenBank/DDBJ databases">
        <authorList>
            <consortium name="Lawrence Berkeley National Laboratory"/>
            <person name="Ahrendt S."/>
            <person name="Sahu N."/>
            <person name="Indic B."/>
            <person name="Wong-Bajracharya J."/>
            <person name="Merenyi Z."/>
            <person name="Ke H.-M."/>
            <person name="Monk M."/>
            <person name="Kocsube S."/>
            <person name="Drula E."/>
            <person name="Lipzen A."/>
            <person name="Balint B."/>
            <person name="Henrissat B."/>
            <person name="Andreopoulos B."/>
            <person name="Martin F.M."/>
            <person name="Harder C.B."/>
            <person name="Rigling D."/>
            <person name="Ford K.L."/>
            <person name="Foster G.D."/>
            <person name="Pangilinan J."/>
            <person name="Papanicolaou A."/>
            <person name="Barry K."/>
            <person name="LaButti K."/>
            <person name="Viragh M."/>
            <person name="Koriabine M."/>
            <person name="Yan M."/>
            <person name="Riley R."/>
            <person name="Champramary S."/>
            <person name="Plett K.L."/>
            <person name="Tsai I.J."/>
            <person name="Slot J."/>
            <person name="Sipos G."/>
            <person name="Plett J."/>
            <person name="Nagy L.G."/>
            <person name="Grigoriev I.V."/>
        </authorList>
    </citation>
    <scope>NUCLEOTIDE SEQUENCE</scope>
    <source>
        <strain evidence="2">HWK02</strain>
    </source>
</reference>
<keyword evidence="1" id="KW-1133">Transmembrane helix</keyword>
<keyword evidence="1" id="KW-0812">Transmembrane</keyword>
<organism evidence="2 3">
    <name type="scientific">Armillaria luteobubalina</name>
    <dbReference type="NCBI Taxonomy" id="153913"/>
    <lineage>
        <taxon>Eukaryota</taxon>
        <taxon>Fungi</taxon>
        <taxon>Dikarya</taxon>
        <taxon>Basidiomycota</taxon>
        <taxon>Agaricomycotina</taxon>
        <taxon>Agaricomycetes</taxon>
        <taxon>Agaricomycetidae</taxon>
        <taxon>Agaricales</taxon>
        <taxon>Marasmiineae</taxon>
        <taxon>Physalacriaceae</taxon>
        <taxon>Armillaria</taxon>
    </lineage>
</organism>
<evidence type="ECO:0000256" key="1">
    <source>
        <dbReference type="SAM" id="Phobius"/>
    </source>
</evidence>
<evidence type="ECO:0000313" key="3">
    <source>
        <dbReference type="Proteomes" id="UP001175228"/>
    </source>
</evidence>
<dbReference type="AlphaFoldDB" id="A0AA39Q7F1"/>
<keyword evidence="3" id="KW-1185">Reference proteome</keyword>
<dbReference type="Proteomes" id="UP001175228">
    <property type="component" value="Unassembled WGS sequence"/>
</dbReference>
<comment type="caution">
    <text evidence="2">The sequence shown here is derived from an EMBL/GenBank/DDBJ whole genome shotgun (WGS) entry which is preliminary data.</text>
</comment>
<name>A0AA39Q7F1_9AGAR</name>
<evidence type="ECO:0000313" key="2">
    <source>
        <dbReference type="EMBL" id="KAK0497658.1"/>
    </source>
</evidence>
<proteinExistence type="predicted"/>